<keyword evidence="3" id="KW-0805">Transcription regulation</keyword>
<feature type="compositionally biased region" description="Basic and acidic residues" evidence="7">
    <location>
        <begin position="610"/>
        <end position="619"/>
    </location>
</feature>
<proteinExistence type="predicted"/>
<feature type="compositionally biased region" description="Basic and acidic residues" evidence="7">
    <location>
        <begin position="411"/>
        <end position="420"/>
    </location>
</feature>
<feature type="compositionally biased region" description="Polar residues" evidence="7">
    <location>
        <begin position="592"/>
        <end position="603"/>
    </location>
</feature>
<evidence type="ECO:0000256" key="7">
    <source>
        <dbReference type="SAM" id="MobiDB-lite"/>
    </source>
</evidence>
<dbReference type="SUPFAM" id="SSF118290">
    <property type="entry name" value="WRKY DNA-binding domain"/>
    <property type="match status" value="2"/>
</dbReference>
<dbReference type="SMART" id="SM00774">
    <property type="entry name" value="WRKY"/>
    <property type="match status" value="2"/>
</dbReference>
<keyword evidence="5" id="KW-0804">Transcription</keyword>
<dbReference type="Proteomes" id="UP000324897">
    <property type="component" value="Unassembled WGS sequence"/>
</dbReference>
<feature type="compositionally biased region" description="Polar residues" evidence="7">
    <location>
        <begin position="192"/>
        <end position="210"/>
    </location>
</feature>
<keyword evidence="2" id="KW-0677">Repeat</keyword>
<gene>
    <name evidence="9" type="ORF">EJB05_18607</name>
</gene>
<evidence type="ECO:0000313" key="9">
    <source>
        <dbReference type="EMBL" id="TVU36663.1"/>
    </source>
</evidence>
<dbReference type="GO" id="GO:0003700">
    <property type="term" value="F:DNA-binding transcription factor activity"/>
    <property type="evidence" value="ECO:0007669"/>
    <property type="project" value="InterPro"/>
</dbReference>
<reference evidence="9 10" key="1">
    <citation type="journal article" date="2019" name="Sci. Rep.">
        <title>A high-quality genome of Eragrostis curvula grass provides insights into Poaceae evolution and supports new strategies to enhance forage quality.</title>
        <authorList>
            <person name="Carballo J."/>
            <person name="Santos B.A.C.M."/>
            <person name="Zappacosta D."/>
            <person name="Garbus I."/>
            <person name="Selva J.P."/>
            <person name="Gallo C.A."/>
            <person name="Diaz A."/>
            <person name="Albertini E."/>
            <person name="Caccamo M."/>
            <person name="Echenique V."/>
        </authorList>
    </citation>
    <scope>NUCLEOTIDE SEQUENCE [LARGE SCALE GENOMIC DNA]</scope>
    <source>
        <strain evidence="10">cv. Victoria</strain>
        <tissue evidence="9">Leaf</tissue>
    </source>
</reference>
<feature type="region of interest" description="Disordered" evidence="7">
    <location>
        <begin position="519"/>
        <end position="552"/>
    </location>
</feature>
<dbReference type="PANTHER" id="PTHR31221:SF1">
    <property type="entry name" value="WRKY TRANSCRIPTION FACTOR 33-RELATED"/>
    <property type="match status" value="1"/>
</dbReference>
<evidence type="ECO:0000256" key="5">
    <source>
        <dbReference type="ARBA" id="ARBA00023163"/>
    </source>
</evidence>
<comment type="caution">
    <text evidence="9">The sequence shown here is derived from an EMBL/GenBank/DDBJ whole genome shotgun (WGS) entry which is preliminary data.</text>
</comment>
<dbReference type="GO" id="GO:0009737">
    <property type="term" value="P:response to abscisic acid"/>
    <property type="evidence" value="ECO:0007669"/>
    <property type="project" value="UniProtKB-ARBA"/>
</dbReference>
<evidence type="ECO:0000256" key="4">
    <source>
        <dbReference type="ARBA" id="ARBA00023125"/>
    </source>
</evidence>
<feature type="non-terminal residue" evidence="9">
    <location>
        <position position="1"/>
    </location>
</feature>
<dbReference type="Gene3D" id="2.20.25.80">
    <property type="entry name" value="WRKY domain"/>
    <property type="match status" value="2"/>
</dbReference>
<evidence type="ECO:0000256" key="6">
    <source>
        <dbReference type="ARBA" id="ARBA00023242"/>
    </source>
</evidence>
<feature type="region of interest" description="Disordered" evidence="7">
    <location>
        <begin position="589"/>
        <end position="626"/>
    </location>
</feature>
<protein>
    <submittedName>
        <fullName evidence="9">EcWRKY-69</fullName>
    </submittedName>
</protein>
<feature type="compositionally biased region" description="Low complexity" evidence="7">
    <location>
        <begin position="279"/>
        <end position="288"/>
    </location>
</feature>
<feature type="region of interest" description="Disordered" evidence="7">
    <location>
        <begin position="179"/>
        <end position="254"/>
    </location>
</feature>
<evidence type="ECO:0000313" key="10">
    <source>
        <dbReference type="Proteomes" id="UP000324897"/>
    </source>
</evidence>
<dbReference type="PANTHER" id="PTHR31221">
    <property type="entry name" value="WRKY TRANSCRIPTION FACTOR PROTEIN 1-RELATED"/>
    <property type="match status" value="1"/>
</dbReference>
<evidence type="ECO:0000256" key="2">
    <source>
        <dbReference type="ARBA" id="ARBA00022737"/>
    </source>
</evidence>
<keyword evidence="6" id="KW-0539">Nucleus</keyword>
<dbReference type="GO" id="GO:0005634">
    <property type="term" value="C:nucleus"/>
    <property type="evidence" value="ECO:0007669"/>
    <property type="project" value="UniProtKB-SubCell"/>
</dbReference>
<dbReference type="OrthoDB" id="5065855at2759"/>
<keyword evidence="10" id="KW-1185">Reference proteome</keyword>
<evidence type="ECO:0000256" key="1">
    <source>
        <dbReference type="ARBA" id="ARBA00004123"/>
    </source>
</evidence>
<dbReference type="PROSITE" id="PS50811">
    <property type="entry name" value="WRKY"/>
    <property type="match status" value="2"/>
</dbReference>
<dbReference type="Gramene" id="TVU36663">
    <property type="protein sequence ID" value="TVU36663"/>
    <property type="gene ID" value="EJB05_18607"/>
</dbReference>
<name>A0A5J9VKL0_9POAL</name>
<sequence>PAQLRPNNPKEAPRALHLLLPLSSNRLPPPPCQLVGTYTPDTTTARRPVIHHRRTEPREIGPGAVAASLLRSMTTSSSGSIEAPANSRPGSFSFASTSFTDMLGGAAAGGGGASRYKAMTPPSLPLSPAPVSPSSFFNIPGGLNPSDFLDSPVLLTSSLFPSPTVGAFASQQFSWMQTQAVEQDGNKEEQRQSFPDFSFQTAPTSQEAVRTTTTTFQPPIPPASLGEEAYTSQQQQQTWGYQQQQQPAGMDTSANQASFTAPFQATSSDATAMAPHGGSYSQTQSQRQSSDDGYNWRKYGQKQVKGSENPRSYYKCTFPNCPTKKKVERSQDGQITEIVYKGTHNHAKPPNTRRNSSGAAAQLLLQSGGGDASEHSFGGTPVGTPENSSASFGDDEAGNAGGEEFDDDEPDSKRWRKESEGEGMSMAGNRTVREPRVVVQTMSDIDILDDGYRWRKYGQKVVKGNPNPRSYYKCTTANCPVRKHVERASHDLRAVITTYEGKHNHDVPAARGSAALYRPAPPPPDNGAAGSSSHHYLGVRPPPPAMAYQQNSGAAGQYAHGFSGGQSSYGLQSGAGGAGFGFSGFDNPMGSYMSQHQHQQRQNDAMHASRAKEEPREDMFFQQTMM</sequence>
<dbReference type="FunFam" id="2.20.25.80:FF:000001">
    <property type="entry name" value="WRKY transcription factor 33"/>
    <property type="match status" value="1"/>
</dbReference>
<feature type="domain" description="WRKY" evidence="8">
    <location>
        <begin position="285"/>
        <end position="349"/>
    </location>
</feature>
<organism evidence="9 10">
    <name type="scientific">Eragrostis curvula</name>
    <name type="common">weeping love grass</name>
    <dbReference type="NCBI Taxonomy" id="38414"/>
    <lineage>
        <taxon>Eukaryota</taxon>
        <taxon>Viridiplantae</taxon>
        <taxon>Streptophyta</taxon>
        <taxon>Embryophyta</taxon>
        <taxon>Tracheophyta</taxon>
        <taxon>Spermatophyta</taxon>
        <taxon>Magnoliopsida</taxon>
        <taxon>Liliopsida</taxon>
        <taxon>Poales</taxon>
        <taxon>Poaceae</taxon>
        <taxon>PACMAD clade</taxon>
        <taxon>Chloridoideae</taxon>
        <taxon>Eragrostideae</taxon>
        <taxon>Eragrostidinae</taxon>
        <taxon>Eragrostis</taxon>
    </lineage>
</organism>
<evidence type="ECO:0000256" key="3">
    <source>
        <dbReference type="ARBA" id="ARBA00023015"/>
    </source>
</evidence>
<feature type="region of interest" description="Disordered" evidence="7">
    <location>
        <begin position="269"/>
        <end position="296"/>
    </location>
</feature>
<feature type="region of interest" description="Disordered" evidence="7">
    <location>
        <begin position="367"/>
        <end position="432"/>
    </location>
</feature>
<evidence type="ECO:0000259" key="8">
    <source>
        <dbReference type="PROSITE" id="PS50811"/>
    </source>
</evidence>
<keyword evidence="4" id="KW-0238">DNA-binding</keyword>
<feature type="domain" description="WRKY" evidence="8">
    <location>
        <begin position="443"/>
        <end position="508"/>
    </location>
</feature>
<dbReference type="InterPro" id="IPR036576">
    <property type="entry name" value="WRKY_dom_sf"/>
</dbReference>
<feature type="compositionally biased region" description="Acidic residues" evidence="7">
    <location>
        <begin position="393"/>
        <end position="410"/>
    </location>
</feature>
<dbReference type="InterPro" id="IPR003657">
    <property type="entry name" value="WRKY_dom"/>
</dbReference>
<accession>A0A5J9VKL0</accession>
<feature type="compositionally biased region" description="Low complexity" evidence="7">
    <location>
        <begin position="233"/>
        <end position="246"/>
    </location>
</feature>
<dbReference type="EMBL" id="RWGY01000009">
    <property type="protein sequence ID" value="TVU36663.1"/>
    <property type="molecule type" value="Genomic_DNA"/>
</dbReference>
<dbReference type="InterPro" id="IPR044810">
    <property type="entry name" value="WRKY_plant"/>
</dbReference>
<dbReference type="FunFam" id="2.20.25.80:FF:000006">
    <property type="entry name" value="WRKY transcription factor"/>
    <property type="match status" value="1"/>
</dbReference>
<comment type="subcellular location">
    <subcellularLocation>
        <location evidence="1">Nucleus</location>
    </subcellularLocation>
</comment>
<dbReference type="Pfam" id="PF03106">
    <property type="entry name" value="WRKY"/>
    <property type="match status" value="2"/>
</dbReference>
<dbReference type="GO" id="GO:0043565">
    <property type="term" value="F:sequence-specific DNA binding"/>
    <property type="evidence" value="ECO:0007669"/>
    <property type="project" value="InterPro"/>
</dbReference>
<dbReference type="AlphaFoldDB" id="A0A5J9VKL0"/>